<gene>
    <name evidence="4" type="ORF">ACFOUO_02870</name>
</gene>
<dbReference type="Pfam" id="PF01553">
    <property type="entry name" value="Acyltransferase"/>
    <property type="match status" value="1"/>
</dbReference>
<dbReference type="SMART" id="SM00563">
    <property type="entry name" value="PlsC"/>
    <property type="match status" value="1"/>
</dbReference>
<dbReference type="GO" id="GO:0016746">
    <property type="term" value="F:acyltransferase activity"/>
    <property type="evidence" value="ECO:0007669"/>
    <property type="project" value="UniProtKB-KW"/>
</dbReference>
<dbReference type="EMBL" id="JBHSAP010000007">
    <property type="protein sequence ID" value="MFC4075744.1"/>
    <property type="molecule type" value="Genomic_DNA"/>
</dbReference>
<comment type="caution">
    <text evidence="4">The sequence shown here is derived from an EMBL/GenBank/DDBJ whole genome shotgun (WGS) entry which is preliminary data.</text>
</comment>
<dbReference type="Proteomes" id="UP001595843">
    <property type="component" value="Unassembled WGS sequence"/>
</dbReference>
<proteinExistence type="predicted"/>
<dbReference type="RefSeq" id="WP_380701955.1">
    <property type="nucleotide sequence ID" value="NZ_JBHSAP010000007.1"/>
</dbReference>
<dbReference type="SUPFAM" id="SSF69593">
    <property type="entry name" value="Glycerol-3-phosphate (1)-acyltransferase"/>
    <property type="match status" value="1"/>
</dbReference>
<accession>A0ABV8JEK3</accession>
<keyword evidence="1" id="KW-0808">Transferase</keyword>
<keyword evidence="2 4" id="KW-0012">Acyltransferase</keyword>
<evidence type="ECO:0000313" key="4">
    <source>
        <dbReference type="EMBL" id="MFC4075744.1"/>
    </source>
</evidence>
<name>A0ABV8JEK3_9BACL</name>
<evidence type="ECO:0000259" key="3">
    <source>
        <dbReference type="SMART" id="SM00563"/>
    </source>
</evidence>
<evidence type="ECO:0000256" key="1">
    <source>
        <dbReference type="ARBA" id="ARBA00022679"/>
    </source>
</evidence>
<organism evidence="4 5">
    <name type="scientific">Salinithrix halophila</name>
    <dbReference type="NCBI Taxonomy" id="1485204"/>
    <lineage>
        <taxon>Bacteria</taxon>
        <taxon>Bacillati</taxon>
        <taxon>Bacillota</taxon>
        <taxon>Bacilli</taxon>
        <taxon>Bacillales</taxon>
        <taxon>Thermoactinomycetaceae</taxon>
        <taxon>Salinithrix</taxon>
    </lineage>
</organism>
<dbReference type="CDD" id="cd07989">
    <property type="entry name" value="LPLAT_AGPAT-like"/>
    <property type="match status" value="1"/>
</dbReference>
<dbReference type="InterPro" id="IPR002123">
    <property type="entry name" value="Plipid/glycerol_acylTrfase"/>
</dbReference>
<dbReference type="PANTHER" id="PTHR10434">
    <property type="entry name" value="1-ACYL-SN-GLYCEROL-3-PHOSPHATE ACYLTRANSFERASE"/>
    <property type="match status" value="1"/>
</dbReference>
<evidence type="ECO:0000256" key="2">
    <source>
        <dbReference type="ARBA" id="ARBA00023315"/>
    </source>
</evidence>
<feature type="domain" description="Phospholipid/glycerol acyltransferase" evidence="3">
    <location>
        <begin position="53"/>
        <end position="166"/>
    </location>
</feature>
<protein>
    <submittedName>
        <fullName evidence="4">Lysophospholipid acyltransferase family protein</fullName>
    </submittedName>
</protein>
<sequence>MKAMIRSGMYILRLMPPKWRTVILRKISYHLIDRHATIRILGKEKLETLGEPVIFVSNHLSNIDGLILYRMLEDQDVTFLAGVKLRGNWFNRVGLSLVPHIPIRAGQPDREAIKRCVGHLKNNRSLFIFPEGTRSRNACLIHGKRGIELILRKTGVRIVPLGITGTQHLMPINDHNMAGEWFRNAEVDIRIGDPLELREGEGVDRIMYAISQLLPPEYRGVYSTDSRGA</sequence>
<dbReference type="PANTHER" id="PTHR10434:SF40">
    <property type="entry name" value="1-ACYL-SN-GLYCEROL-3-PHOSPHATE ACYLTRANSFERASE"/>
    <property type="match status" value="1"/>
</dbReference>
<evidence type="ECO:0000313" key="5">
    <source>
        <dbReference type="Proteomes" id="UP001595843"/>
    </source>
</evidence>
<reference evidence="5" key="1">
    <citation type="journal article" date="2019" name="Int. J. Syst. Evol. Microbiol.">
        <title>The Global Catalogue of Microorganisms (GCM) 10K type strain sequencing project: providing services to taxonomists for standard genome sequencing and annotation.</title>
        <authorList>
            <consortium name="The Broad Institute Genomics Platform"/>
            <consortium name="The Broad Institute Genome Sequencing Center for Infectious Disease"/>
            <person name="Wu L."/>
            <person name="Ma J."/>
        </authorList>
    </citation>
    <scope>NUCLEOTIDE SEQUENCE [LARGE SCALE GENOMIC DNA]</scope>
    <source>
        <strain evidence="5">IBRC-M 10813</strain>
    </source>
</reference>
<keyword evidence="5" id="KW-1185">Reference proteome</keyword>